<evidence type="ECO:0000313" key="3">
    <source>
        <dbReference type="Proteomes" id="UP001431783"/>
    </source>
</evidence>
<protein>
    <submittedName>
        <fullName evidence="2">Uncharacterized protein</fullName>
    </submittedName>
</protein>
<evidence type="ECO:0000256" key="1">
    <source>
        <dbReference type="SAM" id="Phobius"/>
    </source>
</evidence>
<dbReference type="AlphaFoldDB" id="A0AAW1V7Z9"/>
<keyword evidence="1" id="KW-0472">Membrane</keyword>
<comment type="caution">
    <text evidence="2">The sequence shown here is derived from an EMBL/GenBank/DDBJ whole genome shotgun (WGS) entry which is preliminary data.</text>
</comment>
<name>A0AAW1V7Z9_9CUCU</name>
<feature type="transmembrane region" description="Helical" evidence="1">
    <location>
        <begin position="82"/>
        <end position="103"/>
    </location>
</feature>
<keyword evidence="1" id="KW-1133">Transmembrane helix</keyword>
<accession>A0AAW1V7Z9</accession>
<dbReference type="EMBL" id="JARQZJ010000122">
    <property type="protein sequence ID" value="KAK9889284.1"/>
    <property type="molecule type" value="Genomic_DNA"/>
</dbReference>
<keyword evidence="3" id="KW-1185">Reference proteome</keyword>
<reference evidence="2 3" key="1">
    <citation type="submission" date="2023-03" db="EMBL/GenBank/DDBJ databases">
        <title>Genome insight into feeding habits of ladybird beetles.</title>
        <authorList>
            <person name="Li H.-S."/>
            <person name="Huang Y.-H."/>
            <person name="Pang H."/>
        </authorList>
    </citation>
    <scope>NUCLEOTIDE SEQUENCE [LARGE SCALE GENOMIC DNA]</scope>
    <source>
        <strain evidence="2">SYSU_2023b</strain>
        <tissue evidence="2">Whole body</tissue>
    </source>
</reference>
<proteinExistence type="predicted"/>
<keyword evidence="1" id="KW-0812">Transmembrane</keyword>
<gene>
    <name evidence="2" type="ORF">WA026_004563</name>
</gene>
<dbReference type="Proteomes" id="UP001431783">
    <property type="component" value="Unassembled WGS sequence"/>
</dbReference>
<sequence length="118" mass="13171">MRRIGDDTLDLTKSKKCRNESVKRFVCIHSDGWTLPIDPGREPFISTSDICFLGKINISETNMPVGLIQITVVIREPHSADVMVEICFIPFLAIVLGTLLCTIDNPVSSTLKMWVAVH</sequence>
<evidence type="ECO:0000313" key="2">
    <source>
        <dbReference type="EMBL" id="KAK9889284.1"/>
    </source>
</evidence>
<organism evidence="2 3">
    <name type="scientific">Henosepilachna vigintioctopunctata</name>
    <dbReference type="NCBI Taxonomy" id="420089"/>
    <lineage>
        <taxon>Eukaryota</taxon>
        <taxon>Metazoa</taxon>
        <taxon>Ecdysozoa</taxon>
        <taxon>Arthropoda</taxon>
        <taxon>Hexapoda</taxon>
        <taxon>Insecta</taxon>
        <taxon>Pterygota</taxon>
        <taxon>Neoptera</taxon>
        <taxon>Endopterygota</taxon>
        <taxon>Coleoptera</taxon>
        <taxon>Polyphaga</taxon>
        <taxon>Cucujiformia</taxon>
        <taxon>Coccinelloidea</taxon>
        <taxon>Coccinellidae</taxon>
        <taxon>Epilachninae</taxon>
        <taxon>Epilachnini</taxon>
        <taxon>Henosepilachna</taxon>
    </lineage>
</organism>